<keyword evidence="2" id="KW-1185">Reference proteome</keyword>
<dbReference type="EMBL" id="JAJNEC010000006">
    <property type="protein sequence ID" value="MCD2425185.1"/>
    <property type="molecule type" value="Genomic_DNA"/>
</dbReference>
<dbReference type="InterPro" id="IPR014710">
    <property type="entry name" value="RmlC-like_jellyroll"/>
</dbReference>
<dbReference type="Gene3D" id="2.60.120.10">
    <property type="entry name" value="Jelly Rolls"/>
    <property type="match status" value="1"/>
</dbReference>
<evidence type="ECO:0000313" key="2">
    <source>
        <dbReference type="Proteomes" id="UP001199816"/>
    </source>
</evidence>
<reference evidence="1 2" key="1">
    <citation type="submission" date="2021-11" db="EMBL/GenBank/DDBJ databases">
        <title>Genomic of Niabella pedocola.</title>
        <authorList>
            <person name="Wu T."/>
        </authorList>
    </citation>
    <scope>NUCLEOTIDE SEQUENCE [LARGE SCALE GENOMIC DNA]</scope>
    <source>
        <strain evidence="1 2">JCM 31011</strain>
    </source>
</reference>
<organism evidence="1 2">
    <name type="scientific">Niabella pedocola</name>
    <dbReference type="NCBI Taxonomy" id="1752077"/>
    <lineage>
        <taxon>Bacteria</taxon>
        <taxon>Pseudomonadati</taxon>
        <taxon>Bacteroidota</taxon>
        <taxon>Chitinophagia</taxon>
        <taxon>Chitinophagales</taxon>
        <taxon>Chitinophagaceae</taxon>
        <taxon>Niabella</taxon>
    </lineage>
</organism>
<evidence type="ECO:0000313" key="1">
    <source>
        <dbReference type="EMBL" id="MCD2425185.1"/>
    </source>
</evidence>
<name>A0ABS8PWA6_9BACT</name>
<protein>
    <submittedName>
        <fullName evidence="1">WxcM-like domain-containing protein</fullName>
    </submittedName>
</protein>
<gene>
    <name evidence="1" type="ORF">LQ567_20535</name>
</gene>
<dbReference type="RefSeq" id="WP_231007619.1">
    <property type="nucleotide sequence ID" value="NZ_JAJNEC010000006.1"/>
</dbReference>
<dbReference type="Proteomes" id="UP001199816">
    <property type="component" value="Unassembled WGS sequence"/>
</dbReference>
<dbReference type="InterPro" id="IPR011051">
    <property type="entry name" value="RmlC_Cupin_sf"/>
</dbReference>
<dbReference type="SUPFAM" id="SSF51182">
    <property type="entry name" value="RmlC-like cupins"/>
    <property type="match status" value="1"/>
</dbReference>
<proteinExistence type="predicted"/>
<accession>A0ABS8PWA6</accession>
<comment type="caution">
    <text evidence="1">The sequence shown here is derived from an EMBL/GenBank/DDBJ whole genome shotgun (WGS) entry which is preliminary data.</text>
</comment>
<sequence length="134" mass="15234">MEARLLQGGSHVDERGQLLYNNDFELEPVRRIYTIEHNNTSLVRGWMGHEIENRWFSVVSGGFQVKVKPVNNWQEPKLDENDAVVFILNAGALDVLHIPPGHIFCLQALEAHSKIVVMADHPVGTTNDEHRYPV</sequence>